<accession>A0A7X1KBX2</accession>
<protein>
    <submittedName>
        <fullName evidence="3">Class II aldolase/adducin family protein</fullName>
    </submittedName>
</protein>
<dbReference type="GO" id="GO:0051015">
    <property type="term" value="F:actin filament binding"/>
    <property type="evidence" value="ECO:0007669"/>
    <property type="project" value="TreeGrafter"/>
</dbReference>
<dbReference type="Pfam" id="PF00596">
    <property type="entry name" value="Aldolase_II"/>
    <property type="match status" value="1"/>
</dbReference>
<dbReference type="SMART" id="SM01007">
    <property type="entry name" value="Aldolase_II"/>
    <property type="match status" value="1"/>
</dbReference>
<dbReference type="InterPro" id="IPR001303">
    <property type="entry name" value="Aldolase_II/adducin_N"/>
</dbReference>
<proteinExistence type="inferred from homology"/>
<dbReference type="EMBL" id="JACLAU010000008">
    <property type="protein sequence ID" value="MBC2651648.1"/>
    <property type="molecule type" value="Genomic_DNA"/>
</dbReference>
<dbReference type="PANTHER" id="PTHR10672:SF3">
    <property type="entry name" value="PROTEIN HU-LI TAI SHAO"/>
    <property type="match status" value="1"/>
</dbReference>
<reference evidence="3 4" key="1">
    <citation type="submission" date="2020-08" db="EMBL/GenBank/DDBJ databases">
        <title>The genome sequence of Novosphingobium flavum 4Y4.</title>
        <authorList>
            <person name="Liu Y."/>
        </authorList>
    </citation>
    <scope>NUCLEOTIDE SEQUENCE [LARGE SCALE GENOMIC DNA]</scope>
    <source>
        <strain evidence="3 4">4Y4</strain>
    </source>
</reference>
<dbReference type="PANTHER" id="PTHR10672">
    <property type="entry name" value="ADDUCIN"/>
    <property type="match status" value="1"/>
</dbReference>
<dbReference type="Proteomes" id="UP000520156">
    <property type="component" value="Unassembled WGS sequence"/>
</dbReference>
<dbReference type="AlphaFoldDB" id="A0A7X1KBX2"/>
<name>A0A7X1KBX2_9SPHN</name>
<dbReference type="InterPro" id="IPR051017">
    <property type="entry name" value="Aldolase-II_Adducin_sf"/>
</dbReference>
<comment type="caution">
    <text evidence="3">The sequence shown here is derived from an EMBL/GenBank/DDBJ whole genome shotgun (WGS) entry which is preliminary data.</text>
</comment>
<dbReference type="GO" id="GO:0005856">
    <property type="term" value="C:cytoskeleton"/>
    <property type="evidence" value="ECO:0007669"/>
    <property type="project" value="TreeGrafter"/>
</dbReference>
<dbReference type="SUPFAM" id="SSF53639">
    <property type="entry name" value="AraD/HMP-PK domain-like"/>
    <property type="match status" value="1"/>
</dbReference>
<organism evidence="3 4">
    <name type="scientific">Novosphingobium aerophilum</name>
    <dbReference type="NCBI Taxonomy" id="2839843"/>
    <lineage>
        <taxon>Bacteria</taxon>
        <taxon>Pseudomonadati</taxon>
        <taxon>Pseudomonadota</taxon>
        <taxon>Alphaproteobacteria</taxon>
        <taxon>Sphingomonadales</taxon>
        <taxon>Sphingomonadaceae</taxon>
        <taxon>Novosphingobium</taxon>
    </lineage>
</organism>
<dbReference type="Gene3D" id="3.40.225.10">
    <property type="entry name" value="Class II aldolase/adducin N-terminal domain"/>
    <property type="match status" value="1"/>
</dbReference>
<dbReference type="RefSeq" id="WP_185683059.1">
    <property type="nucleotide sequence ID" value="NZ_JACLAU010000008.1"/>
</dbReference>
<sequence>MDPAADDLATERRIRRDLAAFYRLAAHFGWDDLLSTHISARLPDAPDGSEVFLINPYGLLFEEVTASSLVKINGAGEILEPTPYRINRAGFVIHSAVHHARPDAGCVVHLHTRNGVAVSATRQGLLPLNQSALIVGDDVAYHDFEGVAFDMDEQPRFVRDLGVKHYMILRNHGTLAIGATVAEAFSRIYFLEWSCDVQVRTLAMGAELYPVADEAIAKVPQQTGGEFARRYATELLWPAMLRKVERLDPAFAD</sequence>
<dbReference type="NCBIfam" id="NF005451">
    <property type="entry name" value="PRK07044.1"/>
    <property type="match status" value="1"/>
</dbReference>
<keyword evidence="4" id="KW-1185">Reference proteome</keyword>
<evidence type="ECO:0000313" key="3">
    <source>
        <dbReference type="EMBL" id="MBC2651648.1"/>
    </source>
</evidence>
<evidence type="ECO:0000313" key="4">
    <source>
        <dbReference type="Proteomes" id="UP000520156"/>
    </source>
</evidence>
<evidence type="ECO:0000256" key="1">
    <source>
        <dbReference type="ARBA" id="ARBA00037961"/>
    </source>
</evidence>
<gene>
    <name evidence="3" type="ORF">H7F49_08020</name>
</gene>
<feature type="domain" description="Class II aldolase/adducin N-terminal" evidence="2">
    <location>
        <begin position="16"/>
        <end position="199"/>
    </location>
</feature>
<comment type="similarity">
    <text evidence="1">Belongs to the aldolase class II family.</text>
</comment>
<evidence type="ECO:0000259" key="2">
    <source>
        <dbReference type="SMART" id="SM01007"/>
    </source>
</evidence>
<dbReference type="InterPro" id="IPR036409">
    <property type="entry name" value="Aldolase_II/adducin_N_sf"/>
</dbReference>